<reference evidence="4" key="1">
    <citation type="journal article" date="2021" name="Proc. Natl. Acad. Sci. U.S.A.">
        <title>A Catalog of Tens of Thousands of Viruses from Human Metagenomes Reveals Hidden Associations with Chronic Diseases.</title>
        <authorList>
            <person name="Tisza M.J."/>
            <person name="Buck C.B."/>
        </authorList>
    </citation>
    <scope>NUCLEOTIDE SEQUENCE</scope>
    <source>
        <strain evidence="4">CtmTa7</strain>
    </source>
</reference>
<evidence type="ECO:0000256" key="2">
    <source>
        <dbReference type="PROSITE-ProRule" id="PRU00493"/>
    </source>
</evidence>
<dbReference type="Gene3D" id="3.20.70.20">
    <property type="match status" value="1"/>
</dbReference>
<evidence type="ECO:0000259" key="3">
    <source>
        <dbReference type="PROSITE" id="PS51149"/>
    </source>
</evidence>
<dbReference type="Pfam" id="PF13597">
    <property type="entry name" value="NRDD"/>
    <property type="match status" value="1"/>
</dbReference>
<feature type="domain" description="Glycine radical" evidence="3">
    <location>
        <begin position="312"/>
        <end position="441"/>
    </location>
</feature>
<dbReference type="PANTHER" id="PTHR21075">
    <property type="entry name" value="ANAEROBIC RIBONUCLEOSIDE-TRIPHOSPHATE REDUCTASE"/>
    <property type="match status" value="1"/>
</dbReference>
<keyword evidence="1 2" id="KW-0556">Organic radical</keyword>
<dbReference type="InterPro" id="IPR012833">
    <property type="entry name" value="NrdD"/>
</dbReference>
<dbReference type="PANTHER" id="PTHR21075:SF0">
    <property type="entry name" value="ANAEROBIC RIBONUCLEOSIDE-TRIPHOSPHATE REDUCTASE"/>
    <property type="match status" value="1"/>
</dbReference>
<sequence>MYLNEAKNEQEKHDLALLIEEMLHQRIKGVKNKEGVYVAPAFPKLIYVLEEDNIHEDSKYWYLTKLAAECSSKRLVPDYISEKIMLETKGDVYTCMGCRSFLTVDRFSDKVSNIANAKNYEPDKHKYYGRFNQGVVTLSLPDIALSSEGDFDTFWKIFEERTELCHKALRIRHERLRGTLSDVAPILWQDGALARLKEHEKIDKLLYDGYSTISLGYAGLYECVKYMTGHSHSDEGIGEEFGLKVMQALNDKCAQWKNAENIDYSLYGTPLESTTYKFAKCLKARFGKDVFIRLDGFDRNYITNSYHIPVFEPITAFEKLRIEAKFQLLSPGGAISYVEVPSMSHNINALIEVIKFIYYHIQYAEINTKSCYCEKCGYDGDIPLVLDENGKYRWECPQCGNIDNTTMDIAFRVCGYIGTAKNGGNQGRYGDVHDRVYHLDDIEYNEK</sequence>
<evidence type="ECO:0000256" key="1">
    <source>
        <dbReference type="ARBA" id="ARBA00022818"/>
    </source>
</evidence>
<dbReference type="InterPro" id="IPR001150">
    <property type="entry name" value="Gly_radical"/>
</dbReference>
<dbReference type="GO" id="GO:0004748">
    <property type="term" value="F:ribonucleoside-diphosphate reductase activity, thioredoxin disulfide as acceptor"/>
    <property type="evidence" value="ECO:0007669"/>
    <property type="project" value="TreeGrafter"/>
</dbReference>
<protein>
    <submittedName>
        <fullName evidence="4">Anaerobic ribonucleoside triphosphate reductase</fullName>
    </submittedName>
</protein>
<dbReference type="SUPFAM" id="SSF51998">
    <property type="entry name" value="PFL-like glycyl radical enzymes"/>
    <property type="match status" value="1"/>
</dbReference>
<dbReference type="GO" id="GO:0008998">
    <property type="term" value="F:ribonucleoside-triphosphate reductase (thioredoxin) activity"/>
    <property type="evidence" value="ECO:0007669"/>
    <property type="project" value="InterPro"/>
</dbReference>
<dbReference type="PROSITE" id="PS51149">
    <property type="entry name" value="GLY_RADICAL_2"/>
    <property type="match status" value="1"/>
</dbReference>
<evidence type="ECO:0000313" key="4">
    <source>
        <dbReference type="EMBL" id="DAE28626.1"/>
    </source>
</evidence>
<accession>A0A8S5RBV0</accession>
<feature type="modified residue" description="Glycine radical" evidence="2">
    <location>
        <position position="415"/>
    </location>
</feature>
<dbReference type="GO" id="GO:0006260">
    <property type="term" value="P:DNA replication"/>
    <property type="evidence" value="ECO:0007669"/>
    <property type="project" value="InterPro"/>
</dbReference>
<dbReference type="EMBL" id="BK059091">
    <property type="protein sequence ID" value="DAE28626.1"/>
    <property type="molecule type" value="Genomic_DNA"/>
</dbReference>
<name>A0A8S5RBV0_9VIRU</name>
<organism evidence="4">
    <name type="scientific">virus sp. ctmTa7</name>
    <dbReference type="NCBI Taxonomy" id="2828255"/>
    <lineage>
        <taxon>Viruses</taxon>
    </lineage>
</organism>
<proteinExistence type="predicted"/>
<dbReference type="GO" id="GO:0009265">
    <property type="term" value="P:2'-deoxyribonucleotide biosynthetic process"/>
    <property type="evidence" value="ECO:0007669"/>
    <property type="project" value="TreeGrafter"/>
</dbReference>